<dbReference type="EMBL" id="JABFAE010000008">
    <property type="protein sequence ID" value="MBA0834062.1"/>
    <property type="molecule type" value="Genomic_DNA"/>
</dbReference>
<dbReference type="InterPro" id="IPR040256">
    <property type="entry name" value="At4g02000-like"/>
</dbReference>
<name>A0A7J9JI18_9ROSI</name>
<comment type="caution">
    <text evidence="3">The sequence shown here is derived from an EMBL/GenBank/DDBJ whole genome shotgun (WGS) entry which is preliminary data.</text>
</comment>
<dbReference type="Pfam" id="PF14392">
    <property type="entry name" value="zf-CCHC_4"/>
    <property type="match status" value="1"/>
</dbReference>
<feature type="domain" description="Zinc knuckle CX2CX4HX4C" evidence="2">
    <location>
        <begin position="38"/>
        <end position="85"/>
    </location>
</feature>
<reference evidence="3 4" key="1">
    <citation type="journal article" date="2019" name="Genome Biol. Evol.">
        <title>Insights into the evolution of the New World diploid cottons (Gossypium, subgenus Houzingenia) based on genome sequencing.</title>
        <authorList>
            <person name="Grover C.E."/>
            <person name="Arick M.A. 2nd"/>
            <person name="Thrash A."/>
            <person name="Conover J.L."/>
            <person name="Sanders W.S."/>
            <person name="Peterson D.G."/>
            <person name="Frelichowski J.E."/>
            <person name="Scheffler J.A."/>
            <person name="Scheffler B.E."/>
            <person name="Wendel J.F."/>
        </authorList>
    </citation>
    <scope>NUCLEOTIDE SEQUENCE [LARGE SCALE GENOMIC DNA]</scope>
    <source>
        <strain evidence="3">6</strain>
        <tissue evidence="3">Leaf</tissue>
    </source>
</reference>
<dbReference type="AlphaFoldDB" id="A0A7J9JI18"/>
<evidence type="ECO:0000313" key="4">
    <source>
        <dbReference type="Proteomes" id="UP000593575"/>
    </source>
</evidence>
<gene>
    <name evidence="3" type="ORF">Goarm_006449</name>
</gene>
<proteinExistence type="predicted"/>
<evidence type="ECO:0000259" key="2">
    <source>
        <dbReference type="Pfam" id="PF14392"/>
    </source>
</evidence>
<accession>A0A7J9JI18</accession>
<dbReference type="PANTHER" id="PTHR31286:SF178">
    <property type="entry name" value="DUF4283 DOMAIN-CONTAINING PROTEIN"/>
    <property type="match status" value="1"/>
</dbReference>
<dbReference type="InterPro" id="IPR025836">
    <property type="entry name" value="Zn_knuckle_CX2CX4HX4C"/>
</dbReference>
<evidence type="ECO:0000313" key="3">
    <source>
        <dbReference type="EMBL" id="MBA0834062.1"/>
    </source>
</evidence>
<dbReference type="Proteomes" id="UP000593575">
    <property type="component" value="Unassembled WGS sequence"/>
</dbReference>
<evidence type="ECO:0000256" key="1">
    <source>
        <dbReference type="SAM" id="MobiDB-lite"/>
    </source>
</evidence>
<feature type="non-terminal residue" evidence="3">
    <location>
        <position position="219"/>
    </location>
</feature>
<feature type="region of interest" description="Disordered" evidence="1">
    <location>
        <begin position="109"/>
        <end position="144"/>
    </location>
</feature>
<dbReference type="PANTHER" id="PTHR31286">
    <property type="entry name" value="GLYCINE-RICH CELL WALL STRUCTURAL PROTEIN 1.8-LIKE"/>
    <property type="match status" value="1"/>
</dbReference>
<protein>
    <recommendedName>
        <fullName evidence="2">Zinc knuckle CX2CX4HX4C domain-containing protein</fullName>
    </recommendedName>
</protein>
<keyword evidence="4" id="KW-1185">Reference proteome</keyword>
<sequence length="219" mass="24769">MARQTTMDVGNALGELIAIDWKDCFGGWAEFMRLKVKIDVSKPLRRVVKLVDKEGMETIRVIKYELLPDFRYVCGLIGHSIKTCKNKVEGVGLNKQNLHYGSWLRAPTEESLTNSRDENGQPEYKGKERSCEEESLSISPMDRRNQKTIRDGMGRFKSKRKRQRGGGWRSALPRAMKIFSWNCRGVGNPATVREMEGCLAVSSEGKSGGLALLWREGVK</sequence>
<feature type="compositionally biased region" description="Basic and acidic residues" evidence="1">
    <location>
        <begin position="115"/>
        <end position="132"/>
    </location>
</feature>
<organism evidence="3 4">
    <name type="scientific">Gossypium armourianum</name>
    <dbReference type="NCBI Taxonomy" id="34283"/>
    <lineage>
        <taxon>Eukaryota</taxon>
        <taxon>Viridiplantae</taxon>
        <taxon>Streptophyta</taxon>
        <taxon>Embryophyta</taxon>
        <taxon>Tracheophyta</taxon>
        <taxon>Spermatophyta</taxon>
        <taxon>Magnoliopsida</taxon>
        <taxon>eudicotyledons</taxon>
        <taxon>Gunneridae</taxon>
        <taxon>Pentapetalae</taxon>
        <taxon>rosids</taxon>
        <taxon>malvids</taxon>
        <taxon>Malvales</taxon>
        <taxon>Malvaceae</taxon>
        <taxon>Malvoideae</taxon>
        <taxon>Gossypium</taxon>
    </lineage>
</organism>